<dbReference type="RefSeq" id="WP_151570460.1">
    <property type="nucleotide sequence ID" value="NZ_WBMT01000033.1"/>
</dbReference>
<keyword evidence="3" id="KW-1185">Reference proteome</keyword>
<organism evidence="2 3">
    <name type="scientific">Actinomadura rudentiformis</name>
    <dbReference type="NCBI Taxonomy" id="359158"/>
    <lineage>
        <taxon>Bacteria</taxon>
        <taxon>Bacillati</taxon>
        <taxon>Actinomycetota</taxon>
        <taxon>Actinomycetes</taxon>
        <taxon>Streptosporangiales</taxon>
        <taxon>Thermomonosporaceae</taxon>
        <taxon>Actinomadura</taxon>
    </lineage>
</organism>
<evidence type="ECO:0000313" key="3">
    <source>
        <dbReference type="Proteomes" id="UP000468735"/>
    </source>
</evidence>
<dbReference type="Proteomes" id="UP000468735">
    <property type="component" value="Unassembled WGS sequence"/>
</dbReference>
<comment type="caution">
    <text evidence="2">The sequence shown here is derived from an EMBL/GenBank/DDBJ whole genome shotgun (WGS) entry which is preliminary data.</text>
</comment>
<gene>
    <name evidence="2" type="ORF">F8566_46870</name>
</gene>
<sequence length="156" mass="17202">MRKIGSKQTVSMGRMSLGSAIFLGMLAIAGPAEAETAAGCYGPKLVKSTDGGANLYYQWCKYTGDYQIEYTLSDAKKDGRAPRLCVVPESPSSEDECNPEGRKLLHVSAGYPNSKTGERKYTSRAQAKKWFGSFYVCNGLNQWGHVKNCRRENVAW</sequence>
<feature type="signal peptide" evidence="1">
    <location>
        <begin position="1"/>
        <end position="34"/>
    </location>
</feature>
<evidence type="ECO:0000313" key="2">
    <source>
        <dbReference type="EMBL" id="KAB2339797.1"/>
    </source>
</evidence>
<keyword evidence="1" id="KW-0732">Signal</keyword>
<feature type="chain" id="PRO_5026233039" evidence="1">
    <location>
        <begin position="35"/>
        <end position="156"/>
    </location>
</feature>
<dbReference type="AlphaFoldDB" id="A0A6H9YEM9"/>
<evidence type="ECO:0000256" key="1">
    <source>
        <dbReference type="SAM" id="SignalP"/>
    </source>
</evidence>
<protein>
    <submittedName>
        <fullName evidence="2">Uncharacterized protein</fullName>
    </submittedName>
</protein>
<dbReference type="EMBL" id="WBMT01000033">
    <property type="protein sequence ID" value="KAB2339797.1"/>
    <property type="molecule type" value="Genomic_DNA"/>
</dbReference>
<reference evidence="2 3" key="1">
    <citation type="submission" date="2019-09" db="EMBL/GenBank/DDBJ databases">
        <title>Actinomadura physcomitrii sp. nov., a novel actinomycete isolated from moss [Physcomitrium sphaericum (Ludw) Fuernr].</title>
        <authorList>
            <person name="Zhuang X."/>
            <person name="Liu C."/>
        </authorList>
    </citation>
    <scope>NUCLEOTIDE SEQUENCE [LARGE SCALE GENOMIC DNA]</scope>
    <source>
        <strain evidence="2 3">HMC1</strain>
    </source>
</reference>
<accession>A0A6H9YEM9</accession>
<proteinExistence type="predicted"/>
<name>A0A6H9YEM9_9ACTN</name>